<dbReference type="Gene3D" id="3.30.450.20">
    <property type="entry name" value="PAS domain"/>
    <property type="match status" value="1"/>
</dbReference>
<dbReference type="Proteomes" id="UP000518887">
    <property type="component" value="Unassembled WGS sequence"/>
</dbReference>
<feature type="transmembrane region" description="Helical" evidence="10">
    <location>
        <begin position="12"/>
        <end position="33"/>
    </location>
</feature>
<dbReference type="EMBL" id="JACHFQ010000002">
    <property type="protein sequence ID" value="MBB5225175.1"/>
    <property type="molecule type" value="Genomic_DNA"/>
</dbReference>
<dbReference type="Pfam" id="PF02743">
    <property type="entry name" value="dCache_1"/>
    <property type="match status" value="1"/>
</dbReference>
<evidence type="ECO:0000256" key="6">
    <source>
        <dbReference type="ARBA" id="ARBA00023136"/>
    </source>
</evidence>
<keyword evidence="4 10" id="KW-0812">Transmembrane</keyword>
<dbReference type="InterPro" id="IPR033479">
    <property type="entry name" value="dCache_1"/>
</dbReference>
<dbReference type="SMART" id="SM00304">
    <property type="entry name" value="HAMP"/>
    <property type="match status" value="1"/>
</dbReference>
<dbReference type="GO" id="GO:0006935">
    <property type="term" value="P:chemotaxis"/>
    <property type="evidence" value="ECO:0007669"/>
    <property type="project" value="UniProtKB-KW"/>
</dbReference>
<name>A0A7W8G7E3_9SPIR</name>
<dbReference type="Gene3D" id="1.10.287.950">
    <property type="entry name" value="Methyl-accepting chemotaxis protein"/>
    <property type="match status" value="1"/>
</dbReference>
<evidence type="ECO:0000256" key="1">
    <source>
        <dbReference type="ARBA" id="ARBA00004651"/>
    </source>
</evidence>
<dbReference type="Pfam" id="PF00015">
    <property type="entry name" value="MCPsignal"/>
    <property type="match status" value="1"/>
</dbReference>
<comment type="similarity">
    <text evidence="8">Belongs to the methyl-accepting chemotaxis (MCP) protein family.</text>
</comment>
<dbReference type="Pfam" id="PF00672">
    <property type="entry name" value="HAMP"/>
    <property type="match status" value="1"/>
</dbReference>
<dbReference type="GO" id="GO:0007165">
    <property type="term" value="P:signal transduction"/>
    <property type="evidence" value="ECO:0007669"/>
    <property type="project" value="UniProtKB-KW"/>
</dbReference>
<protein>
    <submittedName>
        <fullName evidence="13">Methyl-accepting chemotaxis protein</fullName>
    </submittedName>
</protein>
<dbReference type="SMART" id="SM00283">
    <property type="entry name" value="MA"/>
    <property type="match status" value="1"/>
</dbReference>
<dbReference type="InterPro" id="IPR003660">
    <property type="entry name" value="HAMP_dom"/>
</dbReference>
<feature type="transmembrane region" description="Helical" evidence="10">
    <location>
        <begin position="283"/>
        <end position="308"/>
    </location>
</feature>
<comment type="subcellular location">
    <subcellularLocation>
        <location evidence="1">Cell membrane</location>
        <topology evidence="1">Multi-pass membrane protein</topology>
    </subcellularLocation>
</comment>
<dbReference type="PANTHER" id="PTHR32089:SF112">
    <property type="entry name" value="LYSOZYME-LIKE PROTEIN-RELATED"/>
    <property type="match status" value="1"/>
</dbReference>
<evidence type="ECO:0000256" key="10">
    <source>
        <dbReference type="SAM" id="Phobius"/>
    </source>
</evidence>
<dbReference type="SUPFAM" id="SSF58104">
    <property type="entry name" value="Methyl-accepting chemotaxis protein (MCP) signaling domain"/>
    <property type="match status" value="1"/>
</dbReference>
<dbReference type="CDD" id="cd06225">
    <property type="entry name" value="HAMP"/>
    <property type="match status" value="1"/>
</dbReference>
<evidence type="ECO:0000256" key="7">
    <source>
        <dbReference type="ARBA" id="ARBA00023224"/>
    </source>
</evidence>
<evidence type="ECO:0000256" key="9">
    <source>
        <dbReference type="PROSITE-ProRule" id="PRU00284"/>
    </source>
</evidence>
<keyword evidence="6 10" id="KW-0472">Membrane</keyword>
<comment type="caution">
    <text evidence="13">The sequence shown here is derived from an EMBL/GenBank/DDBJ whole genome shotgun (WGS) entry which is preliminary data.</text>
</comment>
<dbReference type="RefSeq" id="WP_184657199.1">
    <property type="nucleotide sequence ID" value="NZ_CP031518.1"/>
</dbReference>
<gene>
    <name evidence="13" type="ORF">HNP76_000519</name>
</gene>
<evidence type="ECO:0000256" key="4">
    <source>
        <dbReference type="ARBA" id="ARBA00022692"/>
    </source>
</evidence>
<dbReference type="PANTHER" id="PTHR32089">
    <property type="entry name" value="METHYL-ACCEPTING CHEMOTAXIS PROTEIN MCPB"/>
    <property type="match status" value="1"/>
</dbReference>
<keyword evidence="7 9" id="KW-0807">Transducer</keyword>
<evidence type="ECO:0000313" key="13">
    <source>
        <dbReference type="EMBL" id="MBB5225175.1"/>
    </source>
</evidence>
<dbReference type="CDD" id="cd12912">
    <property type="entry name" value="PDC2_MCP_like"/>
    <property type="match status" value="1"/>
</dbReference>
<accession>A0A7W8G7E3</accession>
<keyword evidence="5 10" id="KW-1133">Transmembrane helix</keyword>
<dbReference type="AlphaFoldDB" id="A0A7W8G7E3"/>
<feature type="domain" description="HAMP" evidence="12">
    <location>
        <begin position="305"/>
        <end position="359"/>
    </location>
</feature>
<dbReference type="InterPro" id="IPR004089">
    <property type="entry name" value="MCPsignal_dom"/>
</dbReference>
<evidence type="ECO:0000256" key="3">
    <source>
        <dbReference type="ARBA" id="ARBA00022500"/>
    </source>
</evidence>
<keyword evidence="14" id="KW-1185">Reference proteome</keyword>
<organism evidence="13 14">
    <name type="scientific">Treponema ruminis</name>
    <dbReference type="NCBI Taxonomy" id="744515"/>
    <lineage>
        <taxon>Bacteria</taxon>
        <taxon>Pseudomonadati</taxon>
        <taxon>Spirochaetota</taxon>
        <taxon>Spirochaetia</taxon>
        <taxon>Spirochaetales</taxon>
        <taxon>Treponemataceae</taxon>
        <taxon>Treponema</taxon>
    </lineage>
</organism>
<reference evidence="13 14" key="1">
    <citation type="submission" date="2020-08" db="EMBL/GenBank/DDBJ databases">
        <title>Genomic Encyclopedia of Type Strains, Phase IV (KMG-IV): sequencing the most valuable type-strain genomes for metagenomic binning, comparative biology and taxonomic classification.</title>
        <authorList>
            <person name="Goeker M."/>
        </authorList>
    </citation>
    <scope>NUCLEOTIDE SEQUENCE [LARGE SCALE GENOMIC DNA]</scope>
    <source>
        <strain evidence="13 14">DSM 103462</strain>
    </source>
</reference>
<dbReference type="Gene3D" id="6.10.340.10">
    <property type="match status" value="1"/>
</dbReference>
<evidence type="ECO:0000256" key="2">
    <source>
        <dbReference type="ARBA" id="ARBA00022475"/>
    </source>
</evidence>
<dbReference type="PROSITE" id="PS50885">
    <property type="entry name" value="HAMP"/>
    <property type="match status" value="1"/>
</dbReference>
<evidence type="ECO:0000313" key="14">
    <source>
        <dbReference type="Proteomes" id="UP000518887"/>
    </source>
</evidence>
<dbReference type="GO" id="GO:0005886">
    <property type="term" value="C:plasma membrane"/>
    <property type="evidence" value="ECO:0007669"/>
    <property type="project" value="UniProtKB-SubCell"/>
</dbReference>
<evidence type="ECO:0000256" key="5">
    <source>
        <dbReference type="ARBA" id="ARBA00022989"/>
    </source>
</evidence>
<evidence type="ECO:0000256" key="8">
    <source>
        <dbReference type="ARBA" id="ARBA00029447"/>
    </source>
</evidence>
<sequence>MKKKNLSLLFGLRLGIEIIILISVLAASTILLVKKGTERIFITSTTELIQAHVQGLSYRNSKFMQQLRMYTMSDPVLHAGTTDDLIEWMVTHRKARSSDFKEILFCDFETGMAYDDEGNSKNVSGTEFYQYMKSSGKSQYISNPVGSNDEDSAYYVCKTVSIHKKAVGFIAGAVSHARLSDAIELIKIGEEGYAILITGDGTIMSFPDKDKVMHENLTQLASEYEGLADIASAMIKKESGNGWIHSKKGSNLMVYAPVNGTPWSMAMVVPAKQVYTTAQSLTLTMMVFTVAIAIILIVTAAISVYRVLKPLRNLDRNLNEIASGNADLTKRVKVHSNDDIGSVTNAFNIFVEKLHDIMMDVKVSRSDLSTAGDELNFGIQENNQSVADILANIDSVQQQIGNQSNSVDETAGAVNEIASNIESLERMIDTQSRGVSEASSAVEEMIGNISSVNQSVAKMADSFEMLQIRAKTGNEKQQEMSERIIEIESQSNMLQEANVAIAAIAGQTNLLAMNAAIEAAHAGEAGKGFAVVADEIRKLSETSAVQSKTIGDQLNKIKGSIESVVEVSEETGATFTSVSDGIKETDQLVRQIKSAMEEQQEGSKQIVDALRNMSNSTSEVKTASEEMSQGNKQILEEVRHLKDATGVMKDSVALMSESAMKIRSTGSALDGISEKMKSSIDQIGSQIDNFHV</sequence>
<keyword evidence="2" id="KW-1003">Cell membrane</keyword>
<evidence type="ECO:0000259" key="11">
    <source>
        <dbReference type="PROSITE" id="PS50111"/>
    </source>
</evidence>
<dbReference type="PROSITE" id="PS50111">
    <property type="entry name" value="CHEMOTAXIS_TRANSDUC_2"/>
    <property type="match status" value="1"/>
</dbReference>
<keyword evidence="3" id="KW-0145">Chemotaxis</keyword>
<feature type="domain" description="Methyl-accepting transducer" evidence="11">
    <location>
        <begin position="406"/>
        <end position="628"/>
    </location>
</feature>
<evidence type="ECO:0000259" key="12">
    <source>
        <dbReference type="PROSITE" id="PS50885"/>
    </source>
</evidence>
<proteinExistence type="inferred from homology"/>